<feature type="compositionally biased region" description="Polar residues" evidence="7">
    <location>
        <begin position="927"/>
        <end position="936"/>
    </location>
</feature>
<feature type="compositionally biased region" description="Basic residues" evidence="7">
    <location>
        <begin position="893"/>
        <end position="903"/>
    </location>
</feature>
<feature type="compositionally biased region" description="Low complexity" evidence="7">
    <location>
        <begin position="957"/>
        <end position="971"/>
    </location>
</feature>
<keyword evidence="3" id="KW-0808">Transferase</keyword>
<keyword evidence="6" id="KW-0862">Zinc</keyword>
<accession>A0A8H3C6L4</accession>
<dbReference type="PANTHER" id="PTHR11085:SF8">
    <property type="entry name" value="NAD-DEPENDENT HISTONE DEACETYLASE HST3"/>
    <property type="match status" value="1"/>
</dbReference>
<dbReference type="GO" id="GO:0046872">
    <property type="term" value="F:metal ion binding"/>
    <property type="evidence" value="ECO:0007669"/>
    <property type="project" value="UniProtKB-KW"/>
</dbReference>
<feature type="compositionally biased region" description="Acidic residues" evidence="7">
    <location>
        <begin position="702"/>
        <end position="713"/>
    </location>
</feature>
<dbReference type="InterPro" id="IPR026590">
    <property type="entry name" value="Ssirtuin_cat_dom"/>
</dbReference>
<evidence type="ECO:0000256" key="4">
    <source>
        <dbReference type="ARBA" id="ARBA00023027"/>
    </source>
</evidence>
<organism evidence="9 10">
    <name type="scientific">Rhizoctonia solani</name>
    <dbReference type="NCBI Taxonomy" id="456999"/>
    <lineage>
        <taxon>Eukaryota</taxon>
        <taxon>Fungi</taxon>
        <taxon>Dikarya</taxon>
        <taxon>Basidiomycota</taxon>
        <taxon>Agaricomycotina</taxon>
        <taxon>Agaricomycetes</taxon>
        <taxon>Cantharellales</taxon>
        <taxon>Ceratobasidiaceae</taxon>
        <taxon>Rhizoctonia</taxon>
    </lineage>
</organism>
<comment type="similarity">
    <text evidence="2">Belongs to the sirtuin family. Class I subfamily.</text>
</comment>
<dbReference type="GO" id="GO:0070403">
    <property type="term" value="F:NAD+ binding"/>
    <property type="evidence" value="ECO:0007669"/>
    <property type="project" value="InterPro"/>
</dbReference>
<keyword evidence="5" id="KW-0496">Mitochondrion</keyword>
<evidence type="ECO:0000256" key="5">
    <source>
        <dbReference type="ARBA" id="ARBA00023128"/>
    </source>
</evidence>
<evidence type="ECO:0000313" key="9">
    <source>
        <dbReference type="EMBL" id="CAE6472608.1"/>
    </source>
</evidence>
<feature type="binding site" evidence="6">
    <location>
        <position position="178"/>
    </location>
    <ligand>
        <name>Zn(2+)</name>
        <dbReference type="ChEBI" id="CHEBI:29105"/>
    </ligand>
</feature>
<dbReference type="CDD" id="cd01407">
    <property type="entry name" value="SIR2-fam"/>
    <property type="match status" value="1"/>
</dbReference>
<proteinExistence type="inferred from homology"/>
<comment type="subcellular location">
    <subcellularLocation>
        <location evidence="1">Mitochondrion</location>
    </subcellularLocation>
</comment>
<dbReference type="GO" id="GO:0017136">
    <property type="term" value="F:histone deacetylase activity, NAD-dependent"/>
    <property type="evidence" value="ECO:0007669"/>
    <property type="project" value="TreeGrafter"/>
</dbReference>
<dbReference type="Gene3D" id="3.40.50.1220">
    <property type="entry name" value="TPP-binding domain"/>
    <property type="match status" value="1"/>
</dbReference>
<dbReference type="InterPro" id="IPR050134">
    <property type="entry name" value="NAD-dep_sirtuin_deacylases"/>
</dbReference>
<comment type="caution">
    <text evidence="9">The sequence shown here is derived from an EMBL/GenBank/DDBJ whole genome shotgun (WGS) entry which is preliminary data.</text>
</comment>
<feature type="compositionally biased region" description="Low complexity" evidence="7">
    <location>
        <begin position="590"/>
        <end position="625"/>
    </location>
</feature>
<feature type="compositionally biased region" description="Polar residues" evidence="7">
    <location>
        <begin position="643"/>
        <end position="654"/>
    </location>
</feature>
<feature type="binding site" evidence="6">
    <location>
        <position position="220"/>
    </location>
    <ligand>
        <name>Zn(2+)</name>
        <dbReference type="ChEBI" id="CHEBI:29105"/>
    </ligand>
</feature>
<feature type="compositionally biased region" description="Acidic residues" evidence="7">
    <location>
        <begin position="655"/>
        <end position="690"/>
    </location>
</feature>
<reference evidence="9" key="1">
    <citation type="submission" date="2021-01" db="EMBL/GenBank/DDBJ databases">
        <authorList>
            <person name="Kaushik A."/>
        </authorList>
    </citation>
    <scope>NUCLEOTIDE SEQUENCE</scope>
    <source>
        <strain evidence="9">AG3-T5</strain>
    </source>
</reference>
<evidence type="ECO:0000256" key="3">
    <source>
        <dbReference type="ARBA" id="ARBA00022679"/>
    </source>
</evidence>
<evidence type="ECO:0000256" key="1">
    <source>
        <dbReference type="ARBA" id="ARBA00004173"/>
    </source>
</evidence>
<feature type="compositionally biased region" description="Basic and acidic residues" evidence="7">
    <location>
        <begin position="364"/>
        <end position="387"/>
    </location>
</feature>
<feature type="binding site" evidence="6">
    <location>
        <position position="175"/>
    </location>
    <ligand>
        <name>Zn(2+)</name>
        <dbReference type="ChEBI" id="CHEBI:29105"/>
    </ligand>
</feature>
<evidence type="ECO:0000256" key="7">
    <source>
        <dbReference type="SAM" id="MobiDB-lite"/>
    </source>
</evidence>
<feature type="region of interest" description="Disordered" evidence="7">
    <location>
        <begin position="364"/>
        <end position="468"/>
    </location>
</feature>
<evidence type="ECO:0000256" key="6">
    <source>
        <dbReference type="PROSITE-ProRule" id="PRU00236"/>
    </source>
</evidence>
<keyword evidence="4" id="KW-0520">NAD</keyword>
<dbReference type="InterPro" id="IPR026591">
    <property type="entry name" value="Sirtuin_cat_small_dom_sf"/>
</dbReference>
<dbReference type="SUPFAM" id="SSF52467">
    <property type="entry name" value="DHS-like NAD/FAD-binding domain"/>
    <property type="match status" value="1"/>
</dbReference>
<dbReference type="InterPro" id="IPR003000">
    <property type="entry name" value="Sirtuin"/>
</dbReference>
<dbReference type="GO" id="GO:0005634">
    <property type="term" value="C:nucleus"/>
    <property type="evidence" value="ECO:0007669"/>
    <property type="project" value="TreeGrafter"/>
</dbReference>
<feature type="region of interest" description="Disordered" evidence="7">
    <location>
        <begin position="641"/>
        <end position="1068"/>
    </location>
</feature>
<dbReference type="GO" id="GO:0005739">
    <property type="term" value="C:mitochondrion"/>
    <property type="evidence" value="ECO:0007669"/>
    <property type="project" value="UniProtKB-SubCell"/>
</dbReference>
<dbReference type="EMBL" id="CAJMWW010000502">
    <property type="protein sequence ID" value="CAE6472608.1"/>
    <property type="molecule type" value="Genomic_DNA"/>
</dbReference>
<protein>
    <recommendedName>
        <fullName evidence="8">Deacetylase sirtuin-type domain-containing protein</fullName>
    </recommendedName>
</protein>
<evidence type="ECO:0000259" key="8">
    <source>
        <dbReference type="PROSITE" id="PS50305"/>
    </source>
</evidence>
<feature type="active site" description="Proton acceptor" evidence="6">
    <location>
        <position position="167"/>
    </location>
</feature>
<sequence>MTQTVSLAHLRSSKPSAAESSSRKTLHGIALAVAKAKRIVVVTGAGISCSSGIPDFRSTDGLYNLVKERYPDVVIKGRDLFDAALFRDPMSAAVFYTFMAELKTQIDSAHPAPVHDFLAMLDDKGKLLRSYTQNIDGLEERAGLGTQDLNAAATGNVGQRTKNVQLHGDIHRVRCTLCSASYPCSPDHIAAFRTGTPPDCPECIARSDARTARSARALKCGTLRPAIVLYDEPHPLGDHIGAVQTSDLGKRPDLLIVMGTSLKVHGLRLLVKSFAKAVHSSRPSPSATSATSHSFLHNVIFVNRTPPPPGEWTSIIDYHIQGDTDTWVGHVLGEWKKSRPGDWEVQMSLDEVVAAKGGKLKDAKDKAKAKDSEALRGKGVKGKDTNIKVKAGKSKAKAPNSGSENQPPPSEDSSSKQRLVLTIRRTAKIAQSPLHTGGVKARKKKPALPGKGKAPLGTPTPMKTPARQASLATPAKSGDLPVPSLNPSVNPALDLTSFFTPMRPAQKRSAPSHSPFVSGAHSGQRRLDAMISMSPAHKRAAVSTPTPGSSFGTRVRSTSVVRSPGYVSGLLRGSKVASVSGRRMEGMAVSASETGTETTASETGALASASASDAGMDTTDVDDPSVPSVVSSRVDFILAHGDPSTQSSAYTSENEGVDQDITDGEDEAETEEAEESDGAEAEEENEEVAEETFTFSQVLDQVDSEDMVMDSPDEIPAMKNLKLPSGSMSKPVSRTSTSTQESNVSSQASRTSTQDSRLSSQSTQDSIFSRQGSQDTPASSQEDGPMAGSSQTITCPPSQTQLDLSQTISHSPPPSLAPSPKQDKSKRYLGNPRPPPFSRTKSVGDGAFVVQPMARHASMGSTSTRHVSNPRPTRSNSFARPIPRAASGNWTTHHAKSGARRPGARSVCIPIPGVDVGFSASGERFPITSSSGGNTDMDSDSSKDSEGTPLAQRCRVSITVPSPESGSSSRQSSEKRELGLILSPNMAPKDHEPRKRNRLKHGSDSEMDDDKEPHRGLLFPSLKGKEKESANEMVIDVDSMSDEDDGLDGAVGHMSLDGPSTDPDPDVDVVGMSSGAERTAITLSPIQTRARRRVKQAAEPPKRGKRAPPRSGTRTSSRLAAMASIS</sequence>
<dbReference type="PANTHER" id="PTHR11085">
    <property type="entry name" value="NAD-DEPENDENT PROTEIN DEACYLASE SIRTUIN-5, MITOCHONDRIAL-RELATED"/>
    <property type="match status" value="1"/>
</dbReference>
<evidence type="ECO:0000313" key="10">
    <source>
        <dbReference type="Proteomes" id="UP000663841"/>
    </source>
</evidence>
<feature type="compositionally biased region" description="Low complexity" evidence="7">
    <location>
        <begin position="447"/>
        <end position="457"/>
    </location>
</feature>
<gene>
    <name evidence="9" type="ORF">RDB_LOCUS181070</name>
</gene>
<dbReference type="InterPro" id="IPR029035">
    <property type="entry name" value="DHS-like_NAD/FAD-binding_dom"/>
</dbReference>
<dbReference type="PROSITE" id="PS50305">
    <property type="entry name" value="SIRTUIN"/>
    <property type="match status" value="1"/>
</dbReference>
<dbReference type="Gene3D" id="3.30.1600.10">
    <property type="entry name" value="SIR2/SIRT2 'Small Domain"/>
    <property type="match status" value="1"/>
</dbReference>
<evidence type="ECO:0000256" key="2">
    <source>
        <dbReference type="ARBA" id="ARBA00006924"/>
    </source>
</evidence>
<feature type="region of interest" description="Disordered" evidence="7">
    <location>
        <begin position="587"/>
        <end position="625"/>
    </location>
</feature>
<keyword evidence="6" id="KW-0479">Metal-binding</keyword>
<feature type="compositionally biased region" description="Polar residues" evidence="7">
    <location>
        <begin position="726"/>
        <end position="808"/>
    </location>
</feature>
<feature type="domain" description="Deacetylase sirtuin-type" evidence="8">
    <location>
        <begin position="19"/>
        <end position="344"/>
    </location>
</feature>
<feature type="region of interest" description="Disordered" evidence="7">
    <location>
        <begin position="1087"/>
        <end position="1126"/>
    </location>
</feature>
<dbReference type="AlphaFoldDB" id="A0A8H3C6L4"/>
<name>A0A8H3C6L4_9AGAM</name>
<feature type="binding site" evidence="6">
    <location>
        <position position="200"/>
    </location>
    <ligand>
        <name>Zn(2+)</name>
        <dbReference type="ChEBI" id="CHEBI:29105"/>
    </ligand>
</feature>
<feature type="compositionally biased region" description="Polar residues" evidence="7">
    <location>
        <begin position="859"/>
        <end position="878"/>
    </location>
</feature>
<dbReference type="Pfam" id="PF02146">
    <property type="entry name" value="SIR2"/>
    <property type="match status" value="1"/>
</dbReference>
<dbReference type="Proteomes" id="UP000663841">
    <property type="component" value="Unassembled WGS sequence"/>
</dbReference>